<comment type="similarity">
    <text evidence="1">Belongs to the short-chain dehydrogenases/reductases (SDR) family.</text>
</comment>
<evidence type="ECO:0000256" key="2">
    <source>
        <dbReference type="ARBA" id="ARBA00023002"/>
    </source>
</evidence>
<protein>
    <submittedName>
        <fullName evidence="4">7-alpha-hydroxysteroid dehydrogenase</fullName>
        <ecNumber evidence="4">1.1.1.159</ecNumber>
    </submittedName>
</protein>
<dbReference type="Pfam" id="PF00106">
    <property type="entry name" value="adh_short"/>
    <property type="match status" value="1"/>
</dbReference>
<reference evidence="4 5" key="1">
    <citation type="journal article" date="2017" name="Int. J. Syst. Evol. Microbiol.">
        <title>Mycobacterium talmoniae sp. nov., a slowly growing mycobacterium isolated from human respiratory samples.</title>
        <authorList>
            <person name="Davidson R.M."/>
            <person name="DeGroote M.A."/>
            <person name="Marola J.L."/>
            <person name="Buss S."/>
            <person name="Jones V."/>
            <person name="McNeil M.R."/>
            <person name="Freifeld A.G."/>
            <person name="Elaine Epperson L."/>
            <person name="Hasan N.A."/>
            <person name="Jackson M."/>
            <person name="Iwen P.C."/>
            <person name="Salfinger M."/>
            <person name="Strong M."/>
        </authorList>
    </citation>
    <scope>NUCLEOTIDE SEQUENCE [LARGE SCALE GENOMIC DNA]</scope>
    <source>
        <strain evidence="4 5">ATCC BAA-2683</strain>
    </source>
</reference>
<feature type="compositionally biased region" description="Basic residues" evidence="3">
    <location>
        <begin position="70"/>
        <end position="79"/>
    </location>
</feature>
<feature type="region of interest" description="Disordered" evidence="3">
    <location>
        <begin position="66"/>
        <end position="107"/>
    </location>
</feature>
<dbReference type="Gene3D" id="3.40.50.720">
    <property type="entry name" value="NAD(P)-binding Rossmann-like Domain"/>
    <property type="match status" value="1"/>
</dbReference>
<sequence>MPNPLFDLTGRSALVTGAGGGIGAAVAQALATAGAAVLVTDVDADAAGAVAERICAAGGKADSVALDVTRHRRPRRPSPRRPPGSPKGRCTSWSTTPGSPRQRCLPI</sequence>
<organism evidence="4 5">
    <name type="scientific">Mycobacterium talmoniae</name>
    <dbReference type="NCBI Taxonomy" id="1858794"/>
    <lineage>
        <taxon>Bacteria</taxon>
        <taxon>Bacillati</taxon>
        <taxon>Actinomycetota</taxon>
        <taxon>Actinomycetes</taxon>
        <taxon>Mycobacteriales</taxon>
        <taxon>Mycobacteriaceae</taxon>
        <taxon>Mycobacterium</taxon>
    </lineage>
</organism>
<evidence type="ECO:0000256" key="1">
    <source>
        <dbReference type="ARBA" id="ARBA00006484"/>
    </source>
</evidence>
<name>A0A2S8BR13_9MYCO</name>
<evidence type="ECO:0000313" key="5">
    <source>
        <dbReference type="Proteomes" id="UP000238296"/>
    </source>
</evidence>
<dbReference type="EC" id="1.1.1.159" evidence="4"/>
<evidence type="ECO:0000313" key="4">
    <source>
        <dbReference type="EMBL" id="PQM49102.1"/>
    </source>
</evidence>
<dbReference type="InterPro" id="IPR036291">
    <property type="entry name" value="NAD(P)-bd_dom_sf"/>
</dbReference>
<evidence type="ECO:0000256" key="3">
    <source>
        <dbReference type="SAM" id="MobiDB-lite"/>
    </source>
</evidence>
<proteinExistence type="inferred from homology"/>
<gene>
    <name evidence="4" type="primary">hdhA_3</name>
    <name evidence="4" type="ORF">C1Y40_00689</name>
</gene>
<dbReference type="EMBL" id="PPEA01000101">
    <property type="protein sequence ID" value="PQM49102.1"/>
    <property type="molecule type" value="Genomic_DNA"/>
</dbReference>
<dbReference type="SUPFAM" id="SSF51735">
    <property type="entry name" value="NAD(P)-binding Rossmann-fold domains"/>
    <property type="match status" value="1"/>
</dbReference>
<dbReference type="PANTHER" id="PTHR43669:SF14">
    <property type="entry name" value="OXIDOREDUCTASE"/>
    <property type="match status" value="1"/>
</dbReference>
<accession>A0A2S8BR13</accession>
<dbReference type="Proteomes" id="UP000238296">
    <property type="component" value="Unassembled WGS sequence"/>
</dbReference>
<keyword evidence="2 4" id="KW-0560">Oxidoreductase</keyword>
<dbReference type="InterPro" id="IPR002347">
    <property type="entry name" value="SDR_fam"/>
</dbReference>
<dbReference type="PANTHER" id="PTHR43669">
    <property type="entry name" value="5-KETO-D-GLUCONATE 5-REDUCTASE"/>
    <property type="match status" value="1"/>
</dbReference>
<dbReference type="AlphaFoldDB" id="A0A2S8BR13"/>
<dbReference type="GO" id="GO:0008709">
    <property type="term" value="F:cholate 7-alpha-dehydrogenase (NAD+) activity"/>
    <property type="evidence" value="ECO:0007669"/>
    <property type="project" value="UniProtKB-EC"/>
</dbReference>
<comment type="caution">
    <text evidence="4">The sequence shown here is derived from an EMBL/GenBank/DDBJ whole genome shotgun (WGS) entry which is preliminary data.</text>
</comment>